<keyword evidence="1" id="KW-0472">Membrane</keyword>
<dbReference type="Proteomes" id="UP000677180">
    <property type="component" value="Chromosome"/>
</dbReference>
<feature type="transmembrane region" description="Helical" evidence="1">
    <location>
        <begin position="46"/>
        <end position="65"/>
    </location>
</feature>
<protein>
    <submittedName>
        <fullName evidence="2">ABC-2 transporter permease</fullName>
    </submittedName>
</protein>
<dbReference type="EMBL" id="LR134406">
    <property type="protein sequence ID" value="VEH69288.1"/>
    <property type="molecule type" value="Genomic_DNA"/>
</dbReference>
<name>A0A3N4CWK6_9ACTN</name>
<evidence type="ECO:0000313" key="2">
    <source>
        <dbReference type="EMBL" id="QUC10656.1"/>
    </source>
</evidence>
<dbReference type="RefSeq" id="WP_014845686.1">
    <property type="nucleotide sequence ID" value="NZ_CAURRE010000083.1"/>
</dbReference>
<organism evidence="3 4">
    <name type="scientific">Arachnia propionica</name>
    <dbReference type="NCBI Taxonomy" id="1750"/>
    <lineage>
        <taxon>Bacteria</taxon>
        <taxon>Bacillati</taxon>
        <taxon>Actinomycetota</taxon>
        <taxon>Actinomycetes</taxon>
        <taxon>Propionibacteriales</taxon>
        <taxon>Propionibacteriaceae</taxon>
        <taxon>Arachnia</taxon>
    </lineage>
</organism>
<dbReference type="GeneID" id="64406050"/>
<dbReference type="InterPro" id="IPR025699">
    <property type="entry name" value="ABC2_memb-like"/>
</dbReference>
<evidence type="ECO:0000256" key="1">
    <source>
        <dbReference type="SAM" id="Phobius"/>
    </source>
</evidence>
<feature type="transmembrane region" description="Helical" evidence="1">
    <location>
        <begin position="124"/>
        <end position="147"/>
    </location>
</feature>
<dbReference type="EMBL" id="CP072385">
    <property type="protein sequence ID" value="QUC10656.1"/>
    <property type="molecule type" value="Genomic_DNA"/>
</dbReference>
<gene>
    <name evidence="2" type="ORF">J5A53_12890</name>
    <name evidence="3" type="ORF">NCTC12967_00554</name>
</gene>
<feature type="transmembrane region" description="Helical" evidence="1">
    <location>
        <begin position="154"/>
        <end position="173"/>
    </location>
</feature>
<reference evidence="3 4" key="1">
    <citation type="submission" date="2018-12" db="EMBL/GenBank/DDBJ databases">
        <authorList>
            <consortium name="Pathogen Informatics"/>
        </authorList>
    </citation>
    <scope>NUCLEOTIDE SEQUENCE [LARGE SCALE GENOMIC DNA]</scope>
    <source>
        <strain evidence="3 4">NCTC12967</strain>
    </source>
</reference>
<evidence type="ECO:0000313" key="3">
    <source>
        <dbReference type="EMBL" id="VEH69288.1"/>
    </source>
</evidence>
<keyword evidence="1" id="KW-1133">Transmembrane helix</keyword>
<dbReference type="Proteomes" id="UP000273044">
    <property type="component" value="Chromosome"/>
</dbReference>
<dbReference type="AlphaFoldDB" id="A0A3N4CWK6"/>
<keyword evidence="4" id="KW-1185">Reference proteome</keyword>
<keyword evidence="1" id="KW-0812">Transmembrane</keyword>
<feature type="transmembrane region" description="Helical" evidence="1">
    <location>
        <begin position="86"/>
        <end position="112"/>
    </location>
</feature>
<proteinExistence type="predicted"/>
<sequence length="221" mass="23637">MRELGSMLRIDLDHLRGVFLLGGLMAFFWVIPGLLLGMLGEGRQSFSISVPLLSLFLVVLMLVLFQVGRVEGADILYDILPLRRRTVIISGYLVLLVLSFLFEIAVAAMMLAMPMAGVNVGADWPVAVLVSLVAALFGFAIAAPLIVRFGGRNGGIVIFSILAVTALGVDAMGHAAFPGAPPPLLTGWLPLEGLWALLAAGLAAYVVSLLVSIRIYERQDH</sequence>
<feature type="transmembrane region" description="Helical" evidence="1">
    <location>
        <begin position="193"/>
        <end position="216"/>
    </location>
</feature>
<reference evidence="2" key="2">
    <citation type="submission" date="2021-03" db="EMBL/GenBank/DDBJ databases">
        <title>Human Oral Microbial Genomes.</title>
        <authorList>
            <person name="Johnston C.D."/>
            <person name="Chen T."/>
            <person name="Dewhirst F.E."/>
        </authorList>
    </citation>
    <scope>NUCLEOTIDE SEQUENCE</scope>
    <source>
        <strain evidence="2">F0714</strain>
    </source>
</reference>
<evidence type="ECO:0000313" key="4">
    <source>
        <dbReference type="Proteomes" id="UP000273044"/>
    </source>
</evidence>
<feature type="transmembrane region" description="Helical" evidence="1">
    <location>
        <begin position="20"/>
        <end position="40"/>
    </location>
</feature>
<accession>A0A3N4CWK6</accession>
<dbReference type="Pfam" id="PF13346">
    <property type="entry name" value="ABC2_membrane_5"/>
    <property type="match status" value="1"/>
</dbReference>